<dbReference type="InterPro" id="IPR036770">
    <property type="entry name" value="Ankyrin_rpt-contain_sf"/>
</dbReference>
<name>A0AAW0QHN1_9PEZI</name>
<gene>
    <name evidence="5" type="ORF">PG999_014227</name>
</gene>
<keyword evidence="1" id="KW-0677">Repeat</keyword>
<dbReference type="Proteomes" id="UP001392437">
    <property type="component" value="Unassembled WGS sequence"/>
</dbReference>
<dbReference type="SMART" id="SM00248">
    <property type="entry name" value="ANK"/>
    <property type="match status" value="11"/>
</dbReference>
<feature type="repeat" description="ANK" evidence="3">
    <location>
        <begin position="1040"/>
        <end position="1072"/>
    </location>
</feature>
<dbReference type="PROSITE" id="PS50088">
    <property type="entry name" value="ANK_REPEAT"/>
    <property type="match status" value="2"/>
</dbReference>
<evidence type="ECO:0000256" key="1">
    <source>
        <dbReference type="ARBA" id="ARBA00022737"/>
    </source>
</evidence>
<dbReference type="Pfam" id="PF00023">
    <property type="entry name" value="Ank"/>
    <property type="match status" value="1"/>
</dbReference>
<evidence type="ECO:0000259" key="4">
    <source>
        <dbReference type="Pfam" id="PF14420"/>
    </source>
</evidence>
<dbReference type="PANTHER" id="PTHR24198">
    <property type="entry name" value="ANKYRIN REPEAT AND PROTEIN KINASE DOMAIN-CONTAINING PROTEIN"/>
    <property type="match status" value="1"/>
</dbReference>
<dbReference type="Pfam" id="PF14420">
    <property type="entry name" value="Clr5"/>
    <property type="match status" value="1"/>
</dbReference>
<dbReference type="InterPro" id="IPR025676">
    <property type="entry name" value="Clr5_dom"/>
</dbReference>
<dbReference type="PROSITE" id="PS50297">
    <property type="entry name" value="ANK_REP_REGION"/>
    <property type="match status" value="2"/>
</dbReference>
<evidence type="ECO:0000313" key="6">
    <source>
        <dbReference type="Proteomes" id="UP001392437"/>
    </source>
</evidence>
<dbReference type="AlphaFoldDB" id="A0AAW0QHN1"/>
<reference evidence="5 6" key="1">
    <citation type="submission" date="2023-01" db="EMBL/GenBank/DDBJ databases">
        <title>Analysis of 21 Apiospora genomes using comparative genomics revels a genus with tremendous synthesis potential of carbohydrate active enzymes and secondary metabolites.</title>
        <authorList>
            <person name="Sorensen T."/>
        </authorList>
    </citation>
    <scope>NUCLEOTIDE SEQUENCE [LARGE SCALE GENOMIC DNA]</scope>
    <source>
        <strain evidence="5 6">CBS 117206</strain>
    </source>
</reference>
<comment type="caution">
    <text evidence="5">The sequence shown here is derived from an EMBL/GenBank/DDBJ whole genome shotgun (WGS) entry which is preliminary data.</text>
</comment>
<evidence type="ECO:0000313" key="5">
    <source>
        <dbReference type="EMBL" id="KAK8096205.1"/>
    </source>
</evidence>
<feature type="repeat" description="ANK" evidence="3">
    <location>
        <begin position="1005"/>
        <end position="1037"/>
    </location>
</feature>
<sequence>MPSPAEWRDHKAQILALNAENSLAIVVKEMKRHGFTASKAQYEQHLIEWDARVAGQLPRAVSFQVLVANGDWVSPPAVELCNGNVSSTENSIVSDRPILPAPSREPAAQEHFFDDEMLNPNEQDFDAPTFLLLSPNEPATSQGATSVPVASSSLIPRRPSSPGLFELIWNNCPGFTAVDIVPKTPTQLLNDLPFRQFEQRLAEATGRHPPKCTFWALLTLSGMHPQNWHTGQTHFLQSPTIQFLSCIRAPKGSPFSPINMNLANHHYLHGLLQPFTSLLPGEDLNTVETLASFDTKIHRLLLFSLTNGFAGSGMIDLSRVMGFLSQYKNIGALLMQLKGIPGHYRKALAVGIFGMCVESSDTRVAQQLLDLGWFDINAIFVPYGYRRTPLRRACDLQDAKMVQTLLANRADPNKALDQLGYERPLFKLISSFSQGLRITPEAGSIINQLLDAGALVRSHDLVLFLQSLHGMPEATKLALSFLDQDHEAFISGRFLRTVAWELDEEQLSNIFSMAQQKCDDIHQGRCRVQFGESLHDALVICAMKGHSHLVQTLLHHHDGPTADVLCGAIRGRHKELVKLILSEYAPSFESEAHFPGNFDKTKEDVTPLAEAIRTEDDDIIRICEERGSLECLHQGRHFELAIDAAALTGNLGYVRRLLERIPHPDPKKLREPLIHAIEGGHKDISFMLLEAGADVDFQHCAGRGYRGPLKAAIDHRDHSLVHAILDSNVNSMGDEYIIENGNRFSGRCELILLGDQSLIAKMFKMFPGTLGMTMDELQDIVVYCDNETFQFLLEQKALRYSLTTARLWLAAEREEWAMVREMLDCGANPGNLEVLFAAADTSQELFEFLLQRVPQSAVPLLDKEVIGETYGSGAWGASLLHHIIRKGTCGLPLLDCITKTEKLDLNYGLAPVPGIYPENRLVNTLGAAIWQCREGNSDGFAAVRKLLEAGCDPNAFSQQRSQDDHHRYSSTLTPLLSAIELKSIDLVELLLEHLADVNREAILGVQRTPLQLAAELGRLDIVKLLLSHNANVNAAPALRRGGTALQLAAISGNCNVANELLEHGADLHQPPRVLGRWPLEGAAEHGRLEMIEYLWRVSGEGFEAKICDRAMDLAGESGHVACQDCIKELKMSKPANGPNTGLEFFGGLNGFAG</sequence>
<organism evidence="5 6">
    <name type="scientific">Apiospora kogelbergensis</name>
    <dbReference type="NCBI Taxonomy" id="1337665"/>
    <lineage>
        <taxon>Eukaryota</taxon>
        <taxon>Fungi</taxon>
        <taxon>Dikarya</taxon>
        <taxon>Ascomycota</taxon>
        <taxon>Pezizomycotina</taxon>
        <taxon>Sordariomycetes</taxon>
        <taxon>Xylariomycetidae</taxon>
        <taxon>Amphisphaeriales</taxon>
        <taxon>Apiosporaceae</taxon>
        <taxon>Apiospora</taxon>
    </lineage>
</organism>
<dbReference type="EMBL" id="JAQQWP010000011">
    <property type="protein sequence ID" value="KAK8096205.1"/>
    <property type="molecule type" value="Genomic_DNA"/>
</dbReference>
<keyword evidence="6" id="KW-1185">Reference proteome</keyword>
<protein>
    <recommendedName>
        <fullName evidence="4">Clr5 domain-containing protein</fullName>
    </recommendedName>
</protein>
<dbReference type="Gene3D" id="1.25.40.20">
    <property type="entry name" value="Ankyrin repeat-containing domain"/>
    <property type="match status" value="3"/>
</dbReference>
<evidence type="ECO:0000256" key="3">
    <source>
        <dbReference type="PROSITE-ProRule" id="PRU00023"/>
    </source>
</evidence>
<dbReference type="SUPFAM" id="SSF48403">
    <property type="entry name" value="Ankyrin repeat"/>
    <property type="match status" value="2"/>
</dbReference>
<dbReference type="Pfam" id="PF12796">
    <property type="entry name" value="Ank_2"/>
    <property type="match status" value="1"/>
</dbReference>
<proteinExistence type="predicted"/>
<accession>A0AAW0QHN1</accession>
<keyword evidence="2 3" id="KW-0040">ANK repeat</keyword>
<feature type="domain" description="Clr5" evidence="4">
    <location>
        <begin position="4"/>
        <end position="50"/>
    </location>
</feature>
<dbReference type="PANTHER" id="PTHR24198:SF165">
    <property type="entry name" value="ANKYRIN REPEAT-CONTAINING PROTEIN-RELATED"/>
    <property type="match status" value="1"/>
</dbReference>
<evidence type="ECO:0000256" key="2">
    <source>
        <dbReference type="ARBA" id="ARBA00023043"/>
    </source>
</evidence>
<dbReference type="InterPro" id="IPR002110">
    <property type="entry name" value="Ankyrin_rpt"/>
</dbReference>